<feature type="binding site" evidence="8">
    <location>
        <position position="24"/>
    </location>
    <ligand>
        <name>GTP</name>
        <dbReference type="ChEBI" id="CHEBI:37565"/>
    </ligand>
</feature>
<accession>A0A1H7WCB0</accession>
<dbReference type="InterPro" id="IPR025877">
    <property type="entry name" value="MobA-like_NTP_Trfase"/>
</dbReference>
<gene>
    <name evidence="8" type="primary">mobA</name>
    <name evidence="10" type="ORF">SAMN04488008_11146</name>
</gene>
<keyword evidence="11" id="KW-1185">Reference proteome</keyword>
<dbReference type="Gene3D" id="3.90.550.10">
    <property type="entry name" value="Spore Coat Polysaccharide Biosynthesis Protein SpsA, Chain A"/>
    <property type="match status" value="1"/>
</dbReference>
<evidence type="ECO:0000313" key="10">
    <source>
        <dbReference type="EMBL" id="SEM19206.1"/>
    </source>
</evidence>
<evidence type="ECO:0000256" key="7">
    <source>
        <dbReference type="ARBA" id="ARBA00023150"/>
    </source>
</evidence>
<comment type="function">
    <text evidence="8">Transfers a GMP moiety from GTP to Mo-molybdopterin (Mo-MPT) cofactor (Moco or molybdenum cofactor) to form Mo-molybdopterin guanine dinucleotide (Mo-MGD) cofactor.</text>
</comment>
<keyword evidence="6 8" id="KW-0342">GTP-binding</keyword>
<dbReference type="GO" id="GO:0006777">
    <property type="term" value="P:Mo-molybdopterin cofactor biosynthetic process"/>
    <property type="evidence" value="ECO:0007669"/>
    <property type="project" value="UniProtKB-KW"/>
</dbReference>
<keyword evidence="3 8" id="KW-0479">Metal-binding</keyword>
<dbReference type="CDD" id="cd02503">
    <property type="entry name" value="MobA"/>
    <property type="match status" value="1"/>
</dbReference>
<feature type="domain" description="MobA-like NTP transferase" evidence="9">
    <location>
        <begin position="9"/>
        <end position="153"/>
    </location>
</feature>
<dbReference type="GO" id="GO:0061603">
    <property type="term" value="F:molybdenum cofactor guanylyltransferase activity"/>
    <property type="evidence" value="ECO:0007669"/>
    <property type="project" value="UniProtKB-EC"/>
</dbReference>
<comment type="catalytic activity">
    <reaction evidence="8">
        <text>Mo-molybdopterin + GTP + H(+) = Mo-molybdopterin guanine dinucleotide + diphosphate</text>
        <dbReference type="Rhea" id="RHEA:34243"/>
        <dbReference type="ChEBI" id="CHEBI:15378"/>
        <dbReference type="ChEBI" id="CHEBI:33019"/>
        <dbReference type="ChEBI" id="CHEBI:37565"/>
        <dbReference type="ChEBI" id="CHEBI:71302"/>
        <dbReference type="ChEBI" id="CHEBI:71310"/>
        <dbReference type="EC" id="2.7.7.77"/>
    </reaction>
</comment>
<keyword evidence="4 8" id="KW-0547">Nucleotide-binding</keyword>
<evidence type="ECO:0000259" key="9">
    <source>
        <dbReference type="Pfam" id="PF12804"/>
    </source>
</evidence>
<dbReference type="GO" id="GO:0005525">
    <property type="term" value="F:GTP binding"/>
    <property type="evidence" value="ECO:0007669"/>
    <property type="project" value="UniProtKB-UniRule"/>
</dbReference>
<feature type="binding site" evidence="8">
    <location>
        <begin position="12"/>
        <end position="14"/>
    </location>
    <ligand>
        <name>GTP</name>
        <dbReference type="ChEBI" id="CHEBI:37565"/>
    </ligand>
</feature>
<dbReference type="InterPro" id="IPR013482">
    <property type="entry name" value="Molybde_CF_guanTrfase"/>
</dbReference>
<dbReference type="AlphaFoldDB" id="A0A1H7WCB0"/>
<feature type="binding site" evidence="8">
    <location>
        <position position="99"/>
    </location>
    <ligand>
        <name>Mg(2+)</name>
        <dbReference type="ChEBI" id="CHEBI:18420"/>
    </ligand>
</feature>
<comment type="subcellular location">
    <subcellularLocation>
        <location evidence="8">Cytoplasm</location>
    </subcellularLocation>
</comment>
<reference evidence="11" key="1">
    <citation type="submission" date="2016-10" db="EMBL/GenBank/DDBJ databases">
        <authorList>
            <person name="Varghese N."/>
            <person name="Submissions S."/>
        </authorList>
    </citation>
    <scope>NUCLEOTIDE SEQUENCE [LARGE SCALE GENOMIC DNA]</scope>
    <source>
        <strain evidence="11">DSM 16471</strain>
    </source>
</reference>
<comment type="caution">
    <text evidence="8">Lacks conserved residue(s) required for the propagation of feature annotation.</text>
</comment>
<keyword evidence="2 8" id="KW-0808">Transferase</keyword>
<dbReference type="HAMAP" id="MF_00316">
    <property type="entry name" value="MobA"/>
    <property type="match status" value="1"/>
</dbReference>
<evidence type="ECO:0000256" key="3">
    <source>
        <dbReference type="ARBA" id="ARBA00022723"/>
    </source>
</evidence>
<dbReference type="GO" id="GO:0005737">
    <property type="term" value="C:cytoplasm"/>
    <property type="evidence" value="ECO:0007669"/>
    <property type="project" value="UniProtKB-SubCell"/>
</dbReference>
<evidence type="ECO:0000256" key="6">
    <source>
        <dbReference type="ARBA" id="ARBA00023134"/>
    </source>
</evidence>
<evidence type="ECO:0000256" key="4">
    <source>
        <dbReference type="ARBA" id="ARBA00022741"/>
    </source>
</evidence>
<evidence type="ECO:0000256" key="8">
    <source>
        <dbReference type="HAMAP-Rule" id="MF_00316"/>
    </source>
</evidence>
<comment type="cofactor">
    <cofactor evidence="8">
        <name>Mg(2+)</name>
        <dbReference type="ChEBI" id="CHEBI:18420"/>
    </cofactor>
</comment>
<keyword evidence="10" id="KW-0548">Nucleotidyltransferase</keyword>
<dbReference type="EMBL" id="FNZN01000011">
    <property type="protein sequence ID" value="SEM19206.1"/>
    <property type="molecule type" value="Genomic_DNA"/>
</dbReference>
<proteinExistence type="inferred from homology"/>
<evidence type="ECO:0000256" key="1">
    <source>
        <dbReference type="ARBA" id="ARBA00022490"/>
    </source>
</evidence>
<dbReference type="OrthoDB" id="9788394at2"/>
<evidence type="ECO:0000313" key="11">
    <source>
        <dbReference type="Proteomes" id="UP000198990"/>
    </source>
</evidence>
<dbReference type="SUPFAM" id="SSF53448">
    <property type="entry name" value="Nucleotide-diphospho-sugar transferases"/>
    <property type="match status" value="1"/>
</dbReference>
<evidence type="ECO:0000256" key="2">
    <source>
        <dbReference type="ARBA" id="ARBA00022679"/>
    </source>
</evidence>
<keyword evidence="5 8" id="KW-0460">Magnesium</keyword>
<dbReference type="InterPro" id="IPR029044">
    <property type="entry name" value="Nucleotide-diphossugar_trans"/>
</dbReference>
<dbReference type="EC" id="2.7.7.77" evidence="8"/>
<dbReference type="PANTHER" id="PTHR19136:SF81">
    <property type="entry name" value="MOLYBDENUM COFACTOR GUANYLYLTRANSFERASE"/>
    <property type="match status" value="1"/>
</dbReference>
<dbReference type="GO" id="GO:0046872">
    <property type="term" value="F:metal ion binding"/>
    <property type="evidence" value="ECO:0007669"/>
    <property type="project" value="UniProtKB-KW"/>
</dbReference>
<organism evidence="10 11">
    <name type="scientific">Maribacter orientalis</name>
    <dbReference type="NCBI Taxonomy" id="228957"/>
    <lineage>
        <taxon>Bacteria</taxon>
        <taxon>Pseudomonadati</taxon>
        <taxon>Bacteroidota</taxon>
        <taxon>Flavobacteriia</taxon>
        <taxon>Flavobacteriales</taxon>
        <taxon>Flavobacteriaceae</taxon>
        <taxon>Maribacter</taxon>
    </lineage>
</organism>
<sequence length="196" mass="22031">MTSIAKLYGLVLSGGKSTRMGTDKGLIEYHGVPQREYLYDLLSQVCENTFISLREEQEDELPAAIKTIVDLNEFKGPYNGLLSAHKKYPDVAWLVLACDLPLMDLDALKELISQRDSAKEATAFALKENPLPEPLCAIWEPHALQQSITYLESGNGTCPRKYLINHNTKLVFPKYQNVLLNANSEEDYKEALKKLA</sequence>
<comment type="similarity">
    <text evidence="8">Belongs to the MobA family.</text>
</comment>
<feature type="binding site" evidence="8">
    <location>
        <position position="99"/>
    </location>
    <ligand>
        <name>GTP</name>
        <dbReference type="ChEBI" id="CHEBI:37565"/>
    </ligand>
</feature>
<evidence type="ECO:0000256" key="5">
    <source>
        <dbReference type="ARBA" id="ARBA00022842"/>
    </source>
</evidence>
<dbReference type="Proteomes" id="UP000198990">
    <property type="component" value="Unassembled WGS sequence"/>
</dbReference>
<dbReference type="Pfam" id="PF12804">
    <property type="entry name" value="NTP_transf_3"/>
    <property type="match status" value="1"/>
</dbReference>
<keyword evidence="7 8" id="KW-0501">Molybdenum cofactor biosynthesis</keyword>
<dbReference type="PANTHER" id="PTHR19136">
    <property type="entry name" value="MOLYBDENUM COFACTOR GUANYLYLTRANSFERASE"/>
    <property type="match status" value="1"/>
</dbReference>
<protein>
    <recommendedName>
        <fullName evidence="8">Probable molybdenum cofactor guanylyltransferase</fullName>
        <shortName evidence="8">MoCo guanylyltransferase</shortName>
        <ecNumber evidence="8">2.7.7.77</ecNumber>
    </recommendedName>
    <alternativeName>
        <fullName evidence="8">GTP:molybdopterin guanylyltransferase</fullName>
    </alternativeName>
    <alternativeName>
        <fullName evidence="8">Mo-MPT guanylyltransferase</fullName>
    </alternativeName>
    <alternativeName>
        <fullName evidence="8">Molybdopterin guanylyltransferase</fullName>
    </alternativeName>
    <alternativeName>
        <fullName evidence="8">Molybdopterin-guanine dinucleotide synthase</fullName>
        <shortName evidence="8">MGD synthase</shortName>
    </alternativeName>
</protein>
<comment type="domain">
    <text evidence="8">The N-terminal domain determines nucleotide recognition and specific binding, while the C-terminal domain determines the specific binding to the target protein.</text>
</comment>
<dbReference type="RefSeq" id="WP_091627017.1">
    <property type="nucleotide sequence ID" value="NZ_FNZN01000011.1"/>
</dbReference>
<dbReference type="STRING" id="228957.SAMN04488008_11146"/>
<feature type="binding site" evidence="8">
    <location>
        <position position="70"/>
    </location>
    <ligand>
        <name>GTP</name>
        <dbReference type="ChEBI" id="CHEBI:37565"/>
    </ligand>
</feature>
<name>A0A1H7WCB0_9FLAO</name>
<keyword evidence="1 8" id="KW-0963">Cytoplasm</keyword>